<sequence>MNHGPEKTPHSDPDRPHGENAGPGESGPLEPAPPTSVDSEVTEDPDERGPGAEAPSDPVVKAPADGDADTETGADARTETADDDTRTDTAAPAPGAGKAPGDGPDEP</sequence>
<dbReference type="EMBL" id="QWFA01000247">
    <property type="protein sequence ID" value="ROV64846.1"/>
    <property type="molecule type" value="Genomic_DNA"/>
</dbReference>
<dbReference type="Proteomes" id="UP000285596">
    <property type="component" value="Unassembled WGS sequence"/>
</dbReference>
<evidence type="ECO:0000313" key="2">
    <source>
        <dbReference type="EMBL" id="ROV64846.1"/>
    </source>
</evidence>
<name>A0A423URA0_STRGL</name>
<evidence type="ECO:0000256" key="1">
    <source>
        <dbReference type="SAM" id="MobiDB-lite"/>
    </source>
</evidence>
<protein>
    <submittedName>
        <fullName evidence="2">Uncharacterized protein</fullName>
    </submittedName>
</protein>
<reference evidence="2 3" key="1">
    <citation type="submission" date="2018-08" db="EMBL/GenBank/DDBJ databases">
        <title>Streptomyces globisporus 1912-4Crt, whole genome shotgun sequence.</title>
        <authorList>
            <person name="Matselyukh B."/>
        </authorList>
    </citation>
    <scope>NUCLEOTIDE SEQUENCE [LARGE SCALE GENOMIC DNA]</scope>
    <source>
        <strain evidence="2 3">1912-4Crt</strain>
    </source>
</reference>
<dbReference type="AlphaFoldDB" id="A0A423URA0"/>
<evidence type="ECO:0000313" key="3">
    <source>
        <dbReference type="Proteomes" id="UP000285596"/>
    </source>
</evidence>
<feature type="region of interest" description="Disordered" evidence="1">
    <location>
        <begin position="1"/>
        <end position="107"/>
    </location>
</feature>
<gene>
    <name evidence="2" type="ORF">D3105_30660</name>
</gene>
<organism evidence="2 3">
    <name type="scientific">Streptomyces globisporus</name>
    <dbReference type="NCBI Taxonomy" id="1908"/>
    <lineage>
        <taxon>Bacteria</taxon>
        <taxon>Bacillati</taxon>
        <taxon>Actinomycetota</taxon>
        <taxon>Actinomycetes</taxon>
        <taxon>Kitasatosporales</taxon>
        <taxon>Streptomycetaceae</taxon>
        <taxon>Streptomyces</taxon>
    </lineage>
</organism>
<feature type="compositionally biased region" description="Basic and acidic residues" evidence="1">
    <location>
        <begin position="74"/>
        <end position="87"/>
    </location>
</feature>
<feature type="compositionally biased region" description="Low complexity" evidence="1">
    <location>
        <begin position="88"/>
        <end position="107"/>
    </location>
</feature>
<comment type="caution">
    <text evidence="2">The sequence shown here is derived from an EMBL/GenBank/DDBJ whole genome shotgun (WGS) entry which is preliminary data.</text>
</comment>
<feature type="non-terminal residue" evidence="2">
    <location>
        <position position="107"/>
    </location>
</feature>
<proteinExistence type="predicted"/>
<feature type="compositionally biased region" description="Basic and acidic residues" evidence="1">
    <location>
        <begin position="1"/>
        <end position="18"/>
    </location>
</feature>
<accession>A0A423URA0</accession>